<dbReference type="Proteomes" id="UP000054740">
    <property type="component" value="Unassembled WGS sequence"/>
</dbReference>
<keyword evidence="2" id="KW-1185">Reference proteome</keyword>
<name>A0A158IEH0_CABCO</name>
<sequence>MMLAYVSLFVIGTLGALAAQRLLKPQPQPVRVRVKR</sequence>
<evidence type="ECO:0000313" key="2">
    <source>
        <dbReference type="Proteomes" id="UP000054740"/>
    </source>
</evidence>
<reference evidence="2" key="1">
    <citation type="submission" date="2016-01" db="EMBL/GenBank/DDBJ databases">
        <authorList>
            <person name="Peeters C."/>
        </authorList>
    </citation>
    <scope>NUCLEOTIDE SEQUENCE [LARGE SCALE GENOMIC DNA]</scope>
</reference>
<dbReference type="EMBL" id="FCNY02000012">
    <property type="protein sequence ID" value="SAL54521.1"/>
    <property type="molecule type" value="Genomic_DNA"/>
</dbReference>
<proteinExistence type="predicted"/>
<dbReference type="AlphaFoldDB" id="A0A158IEH0"/>
<protein>
    <submittedName>
        <fullName evidence="1">Uncharacterized protein</fullName>
    </submittedName>
</protein>
<organism evidence="1 2">
    <name type="scientific">Caballeronia cordobensis</name>
    <name type="common">Burkholderia cordobensis</name>
    <dbReference type="NCBI Taxonomy" id="1353886"/>
    <lineage>
        <taxon>Bacteria</taxon>
        <taxon>Pseudomonadati</taxon>
        <taxon>Pseudomonadota</taxon>
        <taxon>Betaproteobacteria</taxon>
        <taxon>Burkholderiales</taxon>
        <taxon>Burkholderiaceae</taxon>
        <taxon>Caballeronia</taxon>
    </lineage>
</organism>
<evidence type="ECO:0000313" key="1">
    <source>
        <dbReference type="EMBL" id="SAL54521.1"/>
    </source>
</evidence>
<accession>A0A158IEH0</accession>
<gene>
    <name evidence="1" type="ORF">AWB70_04605</name>
</gene>